<proteinExistence type="predicted"/>
<feature type="domain" description="Allophanate hydrolase C-terminal" evidence="1">
    <location>
        <begin position="1"/>
        <end position="78"/>
    </location>
</feature>
<dbReference type="Pfam" id="PF21986">
    <property type="entry name" value="AH_C"/>
    <property type="match status" value="1"/>
</dbReference>
<accession>A0A0P9W0F2</accession>
<reference evidence="2 3" key="1">
    <citation type="submission" date="2015-09" db="EMBL/GenBank/DDBJ databases">
        <title>Genome announcement of multiple Pseudomonas syringae strains.</title>
        <authorList>
            <person name="Thakur S."/>
            <person name="Wang P.W."/>
            <person name="Gong Y."/>
            <person name="Weir B.S."/>
            <person name="Guttman D.S."/>
        </authorList>
    </citation>
    <scope>NUCLEOTIDE SEQUENCE [LARGE SCALE GENOMIC DNA]</scope>
    <source>
        <strain evidence="2 3">ICMP4331</strain>
    </source>
</reference>
<evidence type="ECO:0000313" key="2">
    <source>
        <dbReference type="EMBL" id="KPX97800.1"/>
    </source>
</evidence>
<dbReference type="PATRIC" id="fig|34065.5.peg.3299"/>
<protein>
    <submittedName>
        <fullName evidence="2">Amidase family protein</fullName>
    </submittedName>
</protein>
<organism evidence="2 3">
    <name type="scientific">Pseudomonas amygdali pv. mori</name>
    <dbReference type="NCBI Taxonomy" id="34065"/>
    <lineage>
        <taxon>Bacteria</taxon>
        <taxon>Pseudomonadati</taxon>
        <taxon>Pseudomonadota</taxon>
        <taxon>Gammaproteobacteria</taxon>
        <taxon>Pseudomonadales</taxon>
        <taxon>Pseudomonadaceae</taxon>
        <taxon>Pseudomonas</taxon>
        <taxon>Pseudomonas amygdali</taxon>
    </lineage>
</organism>
<dbReference type="EMBL" id="LJQU01000180">
    <property type="protein sequence ID" value="KPX97800.1"/>
    <property type="molecule type" value="Genomic_DNA"/>
</dbReference>
<dbReference type="AlphaFoldDB" id="A0A0P9W0F2"/>
<dbReference type="Proteomes" id="UP000050420">
    <property type="component" value="Unassembled WGS sequence"/>
</dbReference>
<dbReference type="InterPro" id="IPR053844">
    <property type="entry name" value="AH_C"/>
</dbReference>
<comment type="caution">
    <text evidence="2">The sequence shown here is derived from an EMBL/GenBank/DDBJ whole genome shotgun (WGS) entry which is preliminary data.</text>
</comment>
<feature type="non-terminal residue" evidence="2">
    <location>
        <position position="1"/>
    </location>
</feature>
<name>A0A0P9W0F2_PSEA0</name>
<evidence type="ECO:0000313" key="3">
    <source>
        <dbReference type="Proteomes" id="UP000050420"/>
    </source>
</evidence>
<sequence length="87" mass="9352">PPKPGLVRVPDQGERIEVEVWEMPLNLFGAFVAAIPAPLGIGSLQLADGQWVKGFICEPAGLEGALDITDFKGWRAYRAAHTSSIAH</sequence>
<dbReference type="Gene3D" id="3.10.490.10">
    <property type="entry name" value="Gamma-glutamyl cyclotransferase-like"/>
    <property type="match status" value="1"/>
</dbReference>
<evidence type="ECO:0000259" key="1">
    <source>
        <dbReference type="Pfam" id="PF21986"/>
    </source>
</evidence>
<gene>
    <name evidence="2" type="ORF">ALO63_102599</name>
</gene>